<dbReference type="PROSITE" id="PS50005">
    <property type="entry name" value="TPR"/>
    <property type="match status" value="2"/>
</dbReference>
<evidence type="ECO:0000256" key="1">
    <source>
        <dbReference type="PROSITE-ProRule" id="PRU00339"/>
    </source>
</evidence>
<dbReference type="RefSeq" id="WP_183115580.1">
    <property type="nucleotide sequence ID" value="NZ_JABEQG010000007.1"/>
</dbReference>
<dbReference type="InterPro" id="IPR019734">
    <property type="entry name" value="TPR_rpt"/>
</dbReference>
<reference evidence="2 3" key="1">
    <citation type="submission" date="2020-04" db="EMBL/GenBank/DDBJ databases">
        <title>Description of novel Gluconacetobacter.</title>
        <authorList>
            <person name="Sombolestani A."/>
        </authorList>
    </citation>
    <scope>NUCLEOTIDE SEQUENCE [LARGE SCALE GENOMIC DNA]</scope>
    <source>
        <strain evidence="2 3">LMG 7603</strain>
    </source>
</reference>
<dbReference type="InterPro" id="IPR002201">
    <property type="entry name" value="Glyco_trans_9"/>
</dbReference>
<dbReference type="Pfam" id="PF14559">
    <property type="entry name" value="TPR_19"/>
    <property type="match status" value="1"/>
</dbReference>
<dbReference type="SUPFAM" id="SSF53756">
    <property type="entry name" value="UDP-Glycosyltransferase/glycogen phosphorylase"/>
    <property type="match status" value="1"/>
</dbReference>
<keyword evidence="1" id="KW-0802">TPR repeat</keyword>
<feature type="repeat" description="TPR" evidence="1">
    <location>
        <begin position="190"/>
        <end position="223"/>
    </location>
</feature>
<dbReference type="Proteomes" id="UP000550787">
    <property type="component" value="Unassembled WGS sequence"/>
</dbReference>
<dbReference type="SUPFAM" id="SSF48452">
    <property type="entry name" value="TPR-like"/>
    <property type="match status" value="1"/>
</dbReference>
<dbReference type="InterPro" id="IPR011990">
    <property type="entry name" value="TPR-like_helical_dom_sf"/>
</dbReference>
<gene>
    <name evidence="2" type="ORF">HLH33_05650</name>
</gene>
<feature type="repeat" description="TPR" evidence="1">
    <location>
        <begin position="122"/>
        <end position="155"/>
    </location>
</feature>
<dbReference type="PANTHER" id="PTHR44809">
    <property type="match status" value="1"/>
</dbReference>
<evidence type="ECO:0000313" key="3">
    <source>
        <dbReference type="Proteomes" id="UP000550787"/>
    </source>
</evidence>
<dbReference type="InterPro" id="IPR052943">
    <property type="entry name" value="TMTC_O-mannosyl-trnsfr"/>
</dbReference>
<dbReference type="AlphaFoldDB" id="A0A7W4FDJ1"/>
<dbReference type="SMART" id="SM00028">
    <property type="entry name" value="TPR"/>
    <property type="match status" value="3"/>
</dbReference>
<evidence type="ECO:0000313" key="2">
    <source>
        <dbReference type="EMBL" id="MBB2155798.1"/>
    </source>
</evidence>
<dbReference type="GO" id="GO:0042802">
    <property type="term" value="F:identical protein binding"/>
    <property type="evidence" value="ECO:0007669"/>
    <property type="project" value="InterPro"/>
</dbReference>
<proteinExistence type="predicted"/>
<dbReference type="GO" id="GO:0016757">
    <property type="term" value="F:glycosyltransferase activity"/>
    <property type="evidence" value="ECO:0007669"/>
    <property type="project" value="InterPro"/>
</dbReference>
<dbReference type="InterPro" id="IPR011717">
    <property type="entry name" value="TPR-4"/>
</dbReference>
<protein>
    <submittedName>
        <fullName evidence="2">Tetratricopeptide repeat protein</fullName>
    </submittedName>
</protein>
<dbReference type="Pfam" id="PF07721">
    <property type="entry name" value="TPR_4"/>
    <property type="match status" value="1"/>
</dbReference>
<dbReference type="Pfam" id="PF01075">
    <property type="entry name" value="Glyco_transf_9"/>
    <property type="match status" value="1"/>
</dbReference>
<dbReference type="PANTHER" id="PTHR44809:SF1">
    <property type="entry name" value="PROTEIN O-MANNOSYL-TRANSFERASE TMTC1"/>
    <property type="match status" value="1"/>
</dbReference>
<dbReference type="Pfam" id="PF13432">
    <property type="entry name" value="TPR_16"/>
    <property type="match status" value="1"/>
</dbReference>
<comment type="caution">
    <text evidence="2">The sequence shown here is derived from an EMBL/GenBank/DDBJ whole genome shotgun (WGS) entry which is preliminary data.</text>
</comment>
<dbReference type="Gene3D" id="1.25.40.10">
    <property type="entry name" value="Tetratricopeptide repeat domain"/>
    <property type="match status" value="2"/>
</dbReference>
<dbReference type="Gene3D" id="3.40.50.2000">
    <property type="entry name" value="Glycogen Phosphorylase B"/>
    <property type="match status" value="1"/>
</dbReference>
<sequence length="555" mass="61057">MKTIADPDSPPADLNAPLRQALDWIRAGRFADARALLEPLAARPGIRPGEHPDERLNLLLAYALGGSHEPVRAAALFCALALRYPAAVHPAYDLVTLLVAQNRRADAEPVLQEVVARTPHDGRAHESLGDLLIQLGRFRDAEARLRTAIDLRPDSLSAQNLMAACLSEQGRNAEADAIFRRVLAAHPDDATTHANRGHLLAAENTFDAALDHFRQAIALRPDDARVRLNHSIALLKAGRYAEGWTEHEWRFRLPGHASVSAATLMPSLTPDLDIAGTHILLTHEEGLGDTLMYLRYLPPLVRRGARLTVRVPETLAPLVRRIAGLHRVITGDQPAPAPVPAHDWHCPLISLPRVFAATAEAMGDPPPYLTASPELVRHWRPYLPSNGRLNVGVVWAGSSRPDVTKAYMTDRRRSMKLAALAPLGRVAGINLVSLQKGPATAQMADLPDDMRLYDPMEDVRDMDDTAALVASLDVVVSVDTSIVHLAGALGRPVIMLDRYDNCWRWLSGREDSPWYPTLRIIRQPRPHAWDDVVARTAAILEQMAAGMPERLFQKS</sequence>
<accession>A0A7W4FDJ1</accession>
<name>A0A7W4FDJ1_GLUDI</name>
<dbReference type="EMBL" id="JABEQG010000007">
    <property type="protein sequence ID" value="MBB2155798.1"/>
    <property type="molecule type" value="Genomic_DNA"/>
</dbReference>
<organism evidence="2 3">
    <name type="scientific">Gluconacetobacter diazotrophicus</name>
    <name type="common">Acetobacter diazotrophicus</name>
    <dbReference type="NCBI Taxonomy" id="33996"/>
    <lineage>
        <taxon>Bacteria</taxon>
        <taxon>Pseudomonadati</taxon>
        <taxon>Pseudomonadota</taxon>
        <taxon>Alphaproteobacteria</taxon>
        <taxon>Acetobacterales</taxon>
        <taxon>Acetobacteraceae</taxon>
        <taxon>Gluconacetobacter</taxon>
    </lineage>
</organism>